<feature type="binding site" evidence="8">
    <location>
        <begin position="37"/>
        <end position="38"/>
    </location>
    <ligand>
        <name>4-CDP-2-C-methyl-D-erythritol 2-phosphate</name>
        <dbReference type="ChEBI" id="CHEBI:57919"/>
    </ligand>
</feature>
<evidence type="ECO:0000256" key="9">
    <source>
        <dbReference type="RuleBase" id="RU004395"/>
    </source>
</evidence>
<dbReference type="SUPFAM" id="SSF69765">
    <property type="entry name" value="IpsF-like"/>
    <property type="match status" value="1"/>
</dbReference>
<evidence type="ECO:0000313" key="11">
    <source>
        <dbReference type="EMBL" id="KAA2378847.1"/>
    </source>
</evidence>
<dbReference type="InterPro" id="IPR003526">
    <property type="entry name" value="MECDP_synthase"/>
</dbReference>
<keyword evidence="7 8" id="KW-0456">Lyase</keyword>
<dbReference type="Proteomes" id="UP000322940">
    <property type="component" value="Unassembled WGS sequence"/>
</dbReference>
<feature type="binding site" evidence="8">
    <location>
        <begin position="135"/>
        <end position="138"/>
    </location>
    <ligand>
        <name>4-CDP-2-C-methyl-D-erythritol 2-phosphate</name>
        <dbReference type="ChEBI" id="CHEBI:57919"/>
    </ligand>
</feature>
<evidence type="ECO:0000256" key="7">
    <source>
        <dbReference type="ARBA" id="ARBA00023239"/>
    </source>
</evidence>
<gene>
    <name evidence="8 11" type="primary">ispF</name>
    <name evidence="11" type="ORF">F2Y10_07200</name>
</gene>
<feature type="site" description="Transition state stabilizer" evidence="8">
    <location>
        <position position="136"/>
    </location>
</feature>
<protein>
    <recommendedName>
        <fullName evidence="4 8">2-C-methyl-D-erythritol 2,4-cyclodiphosphate synthase</fullName>
        <shortName evidence="8">MECDP-synthase</shortName>
        <shortName evidence="8">MECPP-synthase</shortName>
        <shortName evidence="8">MECPS</shortName>
        <ecNumber evidence="4 8">4.6.1.12</ecNumber>
    </recommendedName>
</protein>
<comment type="cofactor">
    <cofactor evidence="8">
        <name>a divalent metal cation</name>
        <dbReference type="ChEBI" id="CHEBI:60240"/>
    </cofactor>
    <text evidence="8">Binds 1 divalent metal cation per subunit.</text>
</comment>
<comment type="similarity">
    <text evidence="3 8 9">Belongs to the IspF family.</text>
</comment>
<evidence type="ECO:0000259" key="10">
    <source>
        <dbReference type="Pfam" id="PF02542"/>
    </source>
</evidence>
<feature type="binding site" evidence="8">
    <location>
        <position position="142"/>
    </location>
    <ligand>
        <name>4-CDP-2-C-methyl-D-erythritol 2-phosphate</name>
        <dbReference type="ChEBI" id="CHEBI:57919"/>
    </ligand>
</feature>
<dbReference type="RefSeq" id="WP_130064959.1">
    <property type="nucleotide sequence ID" value="NZ_JAHOOA010000011.1"/>
</dbReference>
<dbReference type="PANTHER" id="PTHR43181:SF1">
    <property type="entry name" value="2-C-METHYL-D-ERYTHRITOL 2,4-CYCLODIPHOSPHATE SYNTHASE, CHLOROPLASTIC"/>
    <property type="match status" value="1"/>
</dbReference>
<dbReference type="GO" id="GO:0008685">
    <property type="term" value="F:2-C-methyl-D-erythritol 2,4-cyclodiphosphate synthase activity"/>
    <property type="evidence" value="ECO:0007669"/>
    <property type="project" value="UniProtKB-UniRule"/>
</dbReference>
<evidence type="ECO:0000256" key="3">
    <source>
        <dbReference type="ARBA" id="ARBA00008480"/>
    </source>
</evidence>
<dbReference type="Gene3D" id="3.30.1330.50">
    <property type="entry name" value="2-C-methyl-D-erythritol 2,4-cyclodiphosphate synthase"/>
    <property type="match status" value="1"/>
</dbReference>
<accession>A0A5B3GZC9</accession>
<feature type="binding site" evidence="8">
    <location>
        <begin position="11"/>
        <end position="13"/>
    </location>
    <ligand>
        <name>4-CDP-2-C-methyl-D-erythritol 2-phosphate</name>
        <dbReference type="ChEBI" id="CHEBI:57919"/>
    </ligand>
</feature>
<comment type="caution">
    <text evidence="8">Lacks conserved residue(s) required for the propagation of feature annotation.</text>
</comment>
<dbReference type="InterPro" id="IPR020555">
    <property type="entry name" value="MECDP_synthase_CS"/>
</dbReference>
<comment type="catalytic activity">
    <reaction evidence="1 8 9">
        <text>4-CDP-2-C-methyl-D-erythritol 2-phosphate = 2-C-methyl-D-erythritol 2,4-cyclic diphosphate + CMP</text>
        <dbReference type="Rhea" id="RHEA:23864"/>
        <dbReference type="ChEBI" id="CHEBI:57919"/>
        <dbReference type="ChEBI" id="CHEBI:58483"/>
        <dbReference type="ChEBI" id="CHEBI:60377"/>
        <dbReference type="EC" id="4.6.1.12"/>
    </reaction>
</comment>
<comment type="caution">
    <text evidence="11">The sequence shown here is derived from an EMBL/GenBank/DDBJ whole genome shotgun (WGS) entry which is preliminary data.</text>
</comment>
<name>A0A5B3GZC9_9BACT</name>
<evidence type="ECO:0000256" key="8">
    <source>
        <dbReference type="HAMAP-Rule" id="MF_00107"/>
    </source>
</evidence>
<dbReference type="NCBIfam" id="TIGR00151">
    <property type="entry name" value="ispF"/>
    <property type="match status" value="1"/>
</dbReference>
<feature type="binding site" evidence="8">
    <location>
        <position position="145"/>
    </location>
    <ligand>
        <name>4-CDP-2-C-methyl-D-erythritol 2-phosphate</name>
        <dbReference type="ChEBI" id="CHEBI:57919"/>
    </ligand>
</feature>
<evidence type="ECO:0000256" key="5">
    <source>
        <dbReference type="ARBA" id="ARBA00022723"/>
    </source>
</evidence>
<organism evidence="11 12">
    <name type="scientific">Alistipes onderdonkii</name>
    <dbReference type="NCBI Taxonomy" id="328813"/>
    <lineage>
        <taxon>Bacteria</taxon>
        <taxon>Pseudomonadati</taxon>
        <taxon>Bacteroidota</taxon>
        <taxon>Bacteroidia</taxon>
        <taxon>Bacteroidales</taxon>
        <taxon>Rikenellaceae</taxon>
        <taxon>Alistipes</taxon>
    </lineage>
</organism>
<keyword evidence="5 8" id="KW-0479">Metal-binding</keyword>
<dbReference type="CDD" id="cd00554">
    <property type="entry name" value="MECDP_synthase"/>
    <property type="match status" value="1"/>
</dbReference>
<sequence length="178" mass="18862">MTDFRIGHGYDVHALADGLPLVLGGIEIPHTKGFVAHSDGDVAIHAVCDALLGAAALGDIGMHFPDTSDDFKGIDSKILLRRVAALLREKGYEIGNVDCTIRMQRPKLRPYIDAMRAAMAGAMGVGDDRVSVKATTTEHLGFEGREEGVSVSAVALIYKMQAKPGSGSQGFSDPQAAR</sequence>
<feature type="binding site" evidence="8">
    <location>
        <begin position="59"/>
        <end position="61"/>
    </location>
    <ligand>
        <name>4-CDP-2-C-methyl-D-erythritol 2-phosphate</name>
        <dbReference type="ChEBI" id="CHEBI:57919"/>
    </ligand>
</feature>
<dbReference type="FunFam" id="3.30.1330.50:FF:000001">
    <property type="entry name" value="2-C-methyl-D-erythritol 2,4-cyclodiphosphate synthase"/>
    <property type="match status" value="1"/>
</dbReference>
<evidence type="ECO:0000256" key="1">
    <source>
        <dbReference type="ARBA" id="ARBA00000200"/>
    </source>
</evidence>
<evidence type="ECO:0000256" key="2">
    <source>
        <dbReference type="ARBA" id="ARBA00004709"/>
    </source>
</evidence>
<evidence type="ECO:0000313" key="12">
    <source>
        <dbReference type="Proteomes" id="UP000322940"/>
    </source>
</evidence>
<feature type="domain" description="2-C-methyl-D-erythritol 2,4-cyclodiphosphate synthase" evidence="10">
    <location>
        <begin position="4"/>
        <end position="157"/>
    </location>
</feature>
<dbReference type="GO" id="GO:0046872">
    <property type="term" value="F:metal ion binding"/>
    <property type="evidence" value="ECO:0007669"/>
    <property type="project" value="UniProtKB-KW"/>
</dbReference>
<dbReference type="PANTHER" id="PTHR43181">
    <property type="entry name" value="2-C-METHYL-D-ERYTHRITOL 2,4-CYCLODIPHOSPHATE SYNTHASE, CHLOROPLASTIC"/>
    <property type="match status" value="1"/>
</dbReference>
<dbReference type="InterPro" id="IPR036571">
    <property type="entry name" value="MECDP_synthase_sf"/>
</dbReference>
<dbReference type="HAMAP" id="MF_00107">
    <property type="entry name" value="IspF"/>
    <property type="match status" value="1"/>
</dbReference>
<feature type="site" description="Transition state stabilizer" evidence="8">
    <location>
        <position position="37"/>
    </location>
</feature>
<reference evidence="11 12" key="1">
    <citation type="journal article" date="2019" name="Nat. Med.">
        <title>A library of human gut bacterial isolates paired with longitudinal multiomics data enables mechanistic microbiome research.</title>
        <authorList>
            <person name="Poyet M."/>
            <person name="Groussin M."/>
            <person name="Gibbons S.M."/>
            <person name="Avila-Pacheco J."/>
            <person name="Jiang X."/>
            <person name="Kearney S.M."/>
            <person name="Perrotta A.R."/>
            <person name="Berdy B."/>
            <person name="Zhao S."/>
            <person name="Lieberman T.D."/>
            <person name="Swanson P.K."/>
            <person name="Smith M."/>
            <person name="Roesemann S."/>
            <person name="Alexander J.E."/>
            <person name="Rich S.A."/>
            <person name="Livny J."/>
            <person name="Vlamakis H."/>
            <person name="Clish C."/>
            <person name="Bullock K."/>
            <person name="Deik A."/>
            <person name="Scott J."/>
            <person name="Pierce K.A."/>
            <person name="Xavier R.J."/>
            <person name="Alm E.J."/>
        </authorList>
    </citation>
    <scope>NUCLEOTIDE SEQUENCE [LARGE SCALE GENOMIC DNA]</scope>
    <source>
        <strain evidence="11 12">BIOML-A266</strain>
    </source>
</reference>
<comment type="subunit">
    <text evidence="8">Homotrimer.</text>
</comment>
<proteinExistence type="inferred from homology"/>
<dbReference type="PROSITE" id="PS01350">
    <property type="entry name" value="ISPF"/>
    <property type="match status" value="1"/>
</dbReference>
<dbReference type="GO" id="GO:0019288">
    <property type="term" value="P:isopentenyl diphosphate biosynthetic process, methylerythritol 4-phosphate pathway"/>
    <property type="evidence" value="ECO:0007669"/>
    <property type="project" value="UniProtKB-UniRule"/>
</dbReference>
<feature type="binding site" evidence="8">
    <location>
        <position position="13"/>
    </location>
    <ligand>
        <name>a divalent metal cation</name>
        <dbReference type="ChEBI" id="CHEBI:60240"/>
    </ligand>
</feature>
<comment type="pathway">
    <text evidence="2 8">Isoprenoid biosynthesis; isopentenyl diphosphate biosynthesis via DXP pathway; isopentenyl diphosphate from 1-deoxy-D-xylulose 5-phosphate: step 4/6.</text>
</comment>
<evidence type="ECO:0000256" key="4">
    <source>
        <dbReference type="ARBA" id="ARBA00012579"/>
    </source>
</evidence>
<feature type="binding site" evidence="8">
    <location>
        <position position="45"/>
    </location>
    <ligand>
        <name>a divalent metal cation</name>
        <dbReference type="ChEBI" id="CHEBI:60240"/>
    </ligand>
</feature>
<dbReference type="EC" id="4.6.1.12" evidence="4 8"/>
<dbReference type="Pfam" id="PF02542">
    <property type="entry name" value="YgbB"/>
    <property type="match status" value="1"/>
</dbReference>
<dbReference type="UniPathway" id="UPA00056">
    <property type="reaction ID" value="UER00095"/>
</dbReference>
<evidence type="ECO:0000256" key="6">
    <source>
        <dbReference type="ARBA" id="ARBA00023229"/>
    </source>
</evidence>
<dbReference type="AlphaFoldDB" id="A0A5B3GZC9"/>
<keyword evidence="6 8" id="KW-0414">Isoprene biosynthesis</keyword>
<dbReference type="GO" id="GO:0016114">
    <property type="term" value="P:terpenoid biosynthetic process"/>
    <property type="evidence" value="ECO:0007669"/>
    <property type="project" value="InterPro"/>
</dbReference>
<dbReference type="EMBL" id="VVXH01000006">
    <property type="protein sequence ID" value="KAA2378847.1"/>
    <property type="molecule type" value="Genomic_DNA"/>
</dbReference>
<comment type="function">
    <text evidence="8">Involved in the biosynthesis of isopentenyl diphosphate (IPP) and dimethylallyl diphosphate (DMAPP), two major building blocks of isoprenoid compounds. Catalyzes the conversion of 4-diphosphocytidyl-2-C-methyl-D-erythritol 2-phosphate (CDP-ME2P) to 2-C-methyl-D-erythritol 2,4-cyclodiphosphate (ME-CPP) with a corresponding release of cytidine 5-monophosphate (CMP).</text>
</comment>
<feature type="binding site" evidence="8">
    <location>
        <position position="11"/>
    </location>
    <ligand>
        <name>a divalent metal cation</name>
        <dbReference type="ChEBI" id="CHEBI:60240"/>
    </ligand>
</feature>